<accession>A0A2H4VA46</accession>
<dbReference type="Proteomes" id="UP000232806">
    <property type="component" value="Chromosome"/>
</dbReference>
<dbReference type="EMBL" id="CP017766">
    <property type="protein sequence ID" value="AUB54974.1"/>
    <property type="molecule type" value="Genomic_DNA"/>
</dbReference>
<dbReference type="GeneID" id="35120396"/>
<evidence type="ECO:0000313" key="3">
    <source>
        <dbReference type="EMBL" id="NMO10085.1"/>
    </source>
</evidence>
<evidence type="ECO:0000256" key="1">
    <source>
        <dbReference type="HAMAP-Rule" id="MF_00763"/>
    </source>
</evidence>
<dbReference type="InterPro" id="IPR019215">
    <property type="entry name" value="DUF2115"/>
</dbReference>
<organism evidence="2 4">
    <name type="scientific">Methanobacterium subterraneum</name>
    <dbReference type="NCBI Taxonomy" id="59277"/>
    <lineage>
        <taxon>Archaea</taxon>
        <taxon>Methanobacteriati</taxon>
        <taxon>Methanobacteriota</taxon>
        <taxon>Methanomada group</taxon>
        <taxon>Methanobacteria</taxon>
        <taxon>Methanobacteriales</taxon>
        <taxon>Methanobacteriaceae</taxon>
        <taxon>Methanobacterium</taxon>
    </lineage>
</organism>
<protein>
    <recommendedName>
        <fullName evidence="1">UPF0305 protein BK007_02345</fullName>
    </recommendedName>
</protein>
<dbReference type="HAMAP" id="MF_00763">
    <property type="entry name" value="UPF0305"/>
    <property type="match status" value="1"/>
</dbReference>
<dbReference type="EMBL" id="JABBYL010000033">
    <property type="protein sequence ID" value="NMO10085.1"/>
    <property type="molecule type" value="Genomic_DNA"/>
</dbReference>
<evidence type="ECO:0000313" key="4">
    <source>
        <dbReference type="Proteomes" id="UP000232806"/>
    </source>
</evidence>
<reference evidence="3 5" key="2">
    <citation type="submission" date="2020-04" db="EMBL/GenBank/DDBJ databases">
        <title>Draft genome of Methanobacterium subterraneum isolated from animal feces.</title>
        <authorList>
            <person name="Ouboter H.T."/>
            <person name="Berger S."/>
            <person name="Gungor E."/>
            <person name="Jetten M.S.M."/>
            <person name="Welte C.U."/>
        </authorList>
    </citation>
    <scope>NUCLEOTIDE SEQUENCE [LARGE SCALE GENOMIC DNA]</scope>
    <source>
        <strain evidence="3">HO_2020</strain>
    </source>
</reference>
<comment type="similarity">
    <text evidence="1">Belongs to the UPF0305 family.</text>
</comment>
<dbReference type="OrthoDB" id="81482at2157"/>
<evidence type="ECO:0000313" key="5">
    <source>
        <dbReference type="Proteomes" id="UP000591058"/>
    </source>
</evidence>
<gene>
    <name evidence="2" type="ORF">BK007_02345</name>
    <name evidence="3" type="ORF">HG719_09675</name>
</gene>
<name>A0A2H4VA46_9EURY</name>
<dbReference type="AlphaFoldDB" id="A0A2H4VA46"/>
<proteinExistence type="inferred from homology"/>
<dbReference type="RefSeq" id="WP_100904952.1">
    <property type="nucleotide sequence ID" value="NZ_CP017766.1"/>
</dbReference>
<dbReference type="Pfam" id="PF09888">
    <property type="entry name" value="DUF2115"/>
    <property type="match status" value="1"/>
</dbReference>
<reference evidence="2 4" key="1">
    <citation type="submission" date="2016-10" db="EMBL/GenBank/DDBJ databases">
        <title>Comparative genomics between deep and shallow subseafloor isolates.</title>
        <authorList>
            <person name="Ishii S."/>
            <person name="Miller J.R."/>
            <person name="Sutton G."/>
            <person name="Suzuki S."/>
            <person name="Methe B."/>
            <person name="Inagaki F."/>
            <person name="Imachi H."/>
        </authorList>
    </citation>
    <scope>NUCLEOTIDE SEQUENCE [LARGE SCALE GENOMIC DNA]</scope>
    <source>
        <strain evidence="2 4">MO-MB1</strain>
    </source>
</reference>
<evidence type="ECO:0000313" key="2">
    <source>
        <dbReference type="EMBL" id="AUB54974.1"/>
    </source>
</evidence>
<dbReference type="Proteomes" id="UP000591058">
    <property type="component" value="Unassembled WGS sequence"/>
</dbReference>
<sequence length="180" mass="20775">MVIKKIVDILSCNEIQMENLLTLLKMEARLITLQDLMQASFFLIDDAQFIQGIYRQEYIKAYTLAFINRIKEVKEYNQYNNEYLDVQEVQDAVILLLEQEKQAGSEDGFDPAFFQIYKIISIYTTFILEEPVHPVGTPFPGGLKVKYDGERYLCPVKERQKNNPGAVCGFCVAEQDPETI</sequence>